<gene>
    <name evidence="1 2" type="ORF">Bm13378</name>
    <name evidence="1" type="ORF">BM_Bm13378</name>
</gene>
<dbReference type="AlphaFoldDB" id="A0A0J9XP00"/>
<proteinExistence type="predicted"/>
<accession>A0A0J9XP00</accession>
<sequence>MISHCYTHIRNTIATVFYEDIIWLFLVSRNGKKKRYYGSNYQIRTARLSHDTPFPELCKKCIEVDIPAPFAAEMTRNASQDSGFEEEAMSLLSM</sequence>
<evidence type="ECO:0000313" key="2">
    <source>
        <dbReference type="WormBase" id="Bm13378"/>
    </source>
</evidence>
<name>A0A0J9XP00_BRUMA</name>
<dbReference type="WormBase" id="Bm13378">
    <property type="protein sequence ID" value="BM47465"/>
    <property type="gene ID" value="WBGene00233639"/>
</dbReference>
<evidence type="ECO:0000313" key="1">
    <source>
        <dbReference type="EMBL" id="CDP91977.1"/>
    </source>
</evidence>
<organism evidence="1">
    <name type="scientific">Brugia malayi</name>
    <name type="common">Filarial nematode worm</name>
    <dbReference type="NCBI Taxonomy" id="6279"/>
    <lineage>
        <taxon>Eukaryota</taxon>
        <taxon>Metazoa</taxon>
        <taxon>Ecdysozoa</taxon>
        <taxon>Nematoda</taxon>
        <taxon>Chromadorea</taxon>
        <taxon>Rhabditida</taxon>
        <taxon>Spirurina</taxon>
        <taxon>Spiruromorpha</taxon>
        <taxon>Filarioidea</taxon>
        <taxon>Onchocercidae</taxon>
        <taxon>Brugia</taxon>
    </lineage>
</organism>
<dbReference type="EMBL" id="LN856662">
    <property type="protein sequence ID" value="CDP91977.1"/>
    <property type="molecule type" value="Genomic_DNA"/>
</dbReference>
<reference evidence="1" key="1">
    <citation type="journal article" date="2007" name="Science">
        <title>Draft genome of the filarial nematode parasite Brugia malayi.</title>
        <authorList>
            <person name="Ghedin E."/>
            <person name="Wang S."/>
            <person name="Spiro D."/>
            <person name="Caler E."/>
            <person name="Zhao Q."/>
            <person name="Crabtree J."/>
            <person name="Allen J.E."/>
            <person name="Delcher A.L."/>
            <person name="Guiliano D.B."/>
            <person name="Miranda-Saavedra D."/>
            <person name="Angiuoli S.V."/>
            <person name="Creasy T."/>
            <person name="Amedeo P."/>
            <person name="Haas B."/>
            <person name="El-Sayed N.M."/>
            <person name="Wortman J.R."/>
            <person name="Feldblyum T."/>
            <person name="Tallon L."/>
            <person name="Schatz M."/>
            <person name="Shumway M."/>
            <person name="Koo H."/>
            <person name="Salzberg S.L."/>
            <person name="Schobel S."/>
            <person name="Pertea M."/>
            <person name="Pop M."/>
            <person name="White O."/>
            <person name="Barton G.J."/>
            <person name="Carlow C.K."/>
            <person name="Crawford M.J."/>
            <person name="Daub J."/>
            <person name="Dimmic M.W."/>
            <person name="Estes C.F."/>
            <person name="Foster J.M."/>
            <person name="Ganatra M."/>
            <person name="Gregory W.F."/>
            <person name="Johnson N.M."/>
            <person name="Jin J."/>
            <person name="Komuniecki R."/>
            <person name="Korf I."/>
            <person name="Kumar S."/>
            <person name="Laney S."/>
            <person name="Li B.W."/>
            <person name="Li W."/>
            <person name="Lindblom T.H."/>
            <person name="Lustigman S."/>
            <person name="Ma D."/>
            <person name="Maina C.V."/>
            <person name="Martin D.M."/>
            <person name="McCarter J.P."/>
            <person name="McReynolds L."/>
            <person name="Mitreva M."/>
            <person name="Nutman T.B."/>
            <person name="Parkinson J."/>
            <person name="Peregrin-Alvarez J.M."/>
            <person name="Poole C."/>
            <person name="Ren Q."/>
            <person name="Saunders L."/>
            <person name="Sluder A.E."/>
            <person name="Smith K."/>
            <person name="Stanke M."/>
            <person name="Unnasch T.R."/>
            <person name="Ware J."/>
            <person name="Wei A.D."/>
            <person name="Weil G."/>
            <person name="Williams D.J."/>
            <person name="Zhang Y."/>
            <person name="Williams S.A."/>
            <person name="Fraser-Liggett C."/>
            <person name="Slatko B."/>
            <person name="Blaxter M.L."/>
            <person name="Scott A.L."/>
        </authorList>
    </citation>
    <scope>NUCLEOTIDE SEQUENCE</scope>
    <source>
        <strain evidence="1">FR3</strain>
    </source>
</reference>
<reference evidence="1" key="2">
    <citation type="submission" date="2012-12" db="EMBL/GenBank/DDBJ databases">
        <authorList>
            <person name="Gao Y.W."/>
            <person name="Fan S.T."/>
            <person name="Sun H.T."/>
            <person name="Wang Z."/>
            <person name="Gao X.L."/>
            <person name="Li Y.G."/>
            <person name="Wang T.C."/>
            <person name="Zhang K."/>
            <person name="Xu W.W."/>
            <person name="Yu Z.J."/>
            <person name="Xia X.Z."/>
        </authorList>
    </citation>
    <scope>NUCLEOTIDE SEQUENCE</scope>
    <source>
        <strain evidence="1">FR3</strain>
    </source>
</reference>
<protein>
    <submittedName>
        <fullName evidence="1">Bm13378</fullName>
    </submittedName>
</protein>